<feature type="domain" description="Methyltransferase" evidence="1">
    <location>
        <begin position="52"/>
        <end position="150"/>
    </location>
</feature>
<evidence type="ECO:0000313" key="2">
    <source>
        <dbReference type="EMBL" id="KAF2644410.1"/>
    </source>
</evidence>
<sequence length="290" mass="32051">MSSINEISELANQWSDPSTATKFAISERATAPFAKLMLQKTHLTHPEGKVNILDFACGTGAVTAAAYAAIPKENWGNVKILGTDVSQPMLDFLKFRGEKAGWSGLETKIVDGRDITLPKETHTHLFINFAVFALPPSTVPACAALLQPGGRIGVSSWKYAGWHTIVERAVARLSNPPTVPSYDQLFDVIHDGRAWDTPEYVTQTLEDAGFIDVDVVIQKERVDCGTPEQFADTMFMLMGLIASFWEENKRADLTQKVLRELKKVVEEEIGRDGRFVLEFEGIVGVGRKPE</sequence>
<dbReference type="AlphaFoldDB" id="A0A6A6SA02"/>
<dbReference type="Gene3D" id="3.40.50.150">
    <property type="entry name" value="Vaccinia Virus protein VP39"/>
    <property type="match status" value="1"/>
</dbReference>
<dbReference type="Pfam" id="PF13649">
    <property type="entry name" value="Methyltransf_25"/>
    <property type="match status" value="1"/>
</dbReference>
<organism evidence="2 3">
    <name type="scientific">Massarina eburnea CBS 473.64</name>
    <dbReference type="NCBI Taxonomy" id="1395130"/>
    <lineage>
        <taxon>Eukaryota</taxon>
        <taxon>Fungi</taxon>
        <taxon>Dikarya</taxon>
        <taxon>Ascomycota</taxon>
        <taxon>Pezizomycotina</taxon>
        <taxon>Dothideomycetes</taxon>
        <taxon>Pleosporomycetidae</taxon>
        <taxon>Pleosporales</taxon>
        <taxon>Massarineae</taxon>
        <taxon>Massarinaceae</taxon>
        <taxon>Massarina</taxon>
    </lineage>
</organism>
<evidence type="ECO:0000259" key="1">
    <source>
        <dbReference type="Pfam" id="PF13649"/>
    </source>
</evidence>
<dbReference type="InterPro" id="IPR029063">
    <property type="entry name" value="SAM-dependent_MTases_sf"/>
</dbReference>
<name>A0A6A6SA02_9PLEO</name>
<dbReference type="EMBL" id="MU006778">
    <property type="protein sequence ID" value="KAF2644410.1"/>
    <property type="molecule type" value="Genomic_DNA"/>
</dbReference>
<dbReference type="CDD" id="cd02440">
    <property type="entry name" value="AdoMet_MTases"/>
    <property type="match status" value="1"/>
</dbReference>
<protein>
    <submittedName>
        <fullName evidence="2">S-adenosyl-L-methionine-dependent methyltransferase</fullName>
    </submittedName>
</protein>
<dbReference type="InterPro" id="IPR041698">
    <property type="entry name" value="Methyltransf_25"/>
</dbReference>
<dbReference type="OrthoDB" id="2013972at2759"/>
<keyword evidence="2" id="KW-0808">Transferase</keyword>
<reference evidence="2" key="1">
    <citation type="journal article" date="2020" name="Stud. Mycol.">
        <title>101 Dothideomycetes genomes: a test case for predicting lifestyles and emergence of pathogens.</title>
        <authorList>
            <person name="Haridas S."/>
            <person name="Albert R."/>
            <person name="Binder M."/>
            <person name="Bloem J."/>
            <person name="Labutti K."/>
            <person name="Salamov A."/>
            <person name="Andreopoulos B."/>
            <person name="Baker S."/>
            <person name="Barry K."/>
            <person name="Bills G."/>
            <person name="Bluhm B."/>
            <person name="Cannon C."/>
            <person name="Castanera R."/>
            <person name="Culley D."/>
            <person name="Daum C."/>
            <person name="Ezra D."/>
            <person name="Gonzalez J."/>
            <person name="Henrissat B."/>
            <person name="Kuo A."/>
            <person name="Liang C."/>
            <person name="Lipzen A."/>
            <person name="Lutzoni F."/>
            <person name="Magnuson J."/>
            <person name="Mondo S."/>
            <person name="Nolan M."/>
            <person name="Ohm R."/>
            <person name="Pangilinan J."/>
            <person name="Park H.-J."/>
            <person name="Ramirez L."/>
            <person name="Alfaro M."/>
            <person name="Sun H."/>
            <person name="Tritt A."/>
            <person name="Yoshinaga Y."/>
            <person name="Zwiers L.-H."/>
            <person name="Turgeon B."/>
            <person name="Goodwin S."/>
            <person name="Spatafora J."/>
            <person name="Crous P."/>
            <person name="Grigoriev I."/>
        </authorList>
    </citation>
    <scope>NUCLEOTIDE SEQUENCE</scope>
    <source>
        <strain evidence="2">CBS 473.64</strain>
    </source>
</reference>
<dbReference type="SUPFAM" id="SSF53335">
    <property type="entry name" value="S-adenosyl-L-methionine-dependent methyltransferases"/>
    <property type="match status" value="1"/>
</dbReference>
<proteinExistence type="predicted"/>
<keyword evidence="2" id="KW-0489">Methyltransferase</keyword>
<gene>
    <name evidence="2" type="ORF">P280DRAFT_513890</name>
</gene>
<dbReference type="GO" id="GO:0008168">
    <property type="term" value="F:methyltransferase activity"/>
    <property type="evidence" value="ECO:0007669"/>
    <property type="project" value="UniProtKB-KW"/>
</dbReference>
<dbReference type="GO" id="GO:0032259">
    <property type="term" value="P:methylation"/>
    <property type="evidence" value="ECO:0007669"/>
    <property type="project" value="UniProtKB-KW"/>
</dbReference>
<accession>A0A6A6SA02</accession>
<keyword evidence="3" id="KW-1185">Reference proteome</keyword>
<evidence type="ECO:0000313" key="3">
    <source>
        <dbReference type="Proteomes" id="UP000799753"/>
    </source>
</evidence>
<dbReference type="Proteomes" id="UP000799753">
    <property type="component" value="Unassembled WGS sequence"/>
</dbReference>